<feature type="non-terminal residue" evidence="1">
    <location>
        <position position="125"/>
    </location>
</feature>
<proteinExistence type="predicted"/>
<comment type="caution">
    <text evidence="1">The sequence shown here is derived from an EMBL/GenBank/DDBJ whole genome shotgun (WGS) entry which is preliminary data.</text>
</comment>
<dbReference type="AlphaFoldDB" id="X6P203"/>
<name>X6P203_RETFI</name>
<protein>
    <submittedName>
        <fullName evidence="1">Uncharacterized protein</fullName>
    </submittedName>
</protein>
<dbReference type="EMBL" id="ASPP01004487">
    <property type="protein sequence ID" value="ETO32099.1"/>
    <property type="molecule type" value="Genomic_DNA"/>
</dbReference>
<dbReference type="Proteomes" id="UP000023152">
    <property type="component" value="Unassembled WGS sequence"/>
</dbReference>
<evidence type="ECO:0000313" key="1">
    <source>
        <dbReference type="EMBL" id="ETO32099.1"/>
    </source>
</evidence>
<organism evidence="1 2">
    <name type="scientific">Reticulomyxa filosa</name>
    <dbReference type="NCBI Taxonomy" id="46433"/>
    <lineage>
        <taxon>Eukaryota</taxon>
        <taxon>Sar</taxon>
        <taxon>Rhizaria</taxon>
        <taxon>Retaria</taxon>
        <taxon>Foraminifera</taxon>
        <taxon>Monothalamids</taxon>
        <taxon>Reticulomyxidae</taxon>
        <taxon>Reticulomyxa</taxon>
    </lineage>
</organism>
<keyword evidence="2" id="KW-1185">Reference proteome</keyword>
<reference evidence="1 2" key="1">
    <citation type="journal article" date="2013" name="Curr. Biol.">
        <title>The Genome of the Foraminiferan Reticulomyxa filosa.</title>
        <authorList>
            <person name="Glockner G."/>
            <person name="Hulsmann N."/>
            <person name="Schleicher M."/>
            <person name="Noegel A.A."/>
            <person name="Eichinger L."/>
            <person name="Gallinger C."/>
            <person name="Pawlowski J."/>
            <person name="Sierra R."/>
            <person name="Euteneuer U."/>
            <person name="Pillet L."/>
            <person name="Moustafa A."/>
            <person name="Platzer M."/>
            <person name="Groth M."/>
            <person name="Szafranski K."/>
            <person name="Schliwa M."/>
        </authorList>
    </citation>
    <scope>NUCLEOTIDE SEQUENCE [LARGE SCALE GENOMIC DNA]</scope>
</reference>
<evidence type="ECO:0000313" key="2">
    <source>
        <dbReference type="Proteomes" id="UP000023152"/>
    </source>
</evidence>
<accession>X6P203</accession>
<sequence length="125" mass="14665">MMQKKCIPRTISSLDLFKKKKKKKIDFTGWCLTISKSSTNDDDYNNDETQPMFQLYQFVNYSKTMNWCCVHQYLSAAAVGVHRKELMLLPFITKTNKVVLINNWIDYSKIAPLFSNQNKNLDIEN</sequence>
<gene>
    <name evidence="1" type="ORF">RFI_05017</name>
</gene>